<dbReference type="PANTHER" id="PTHR46093">
    <property type="entry name" value="ACYL-COA-BINDING DOMAIN-CONTAINING PROTEIN 5"/>
    <property type="match status" value="1"/>
</dbReference>
<reference evidence="5 7" key="1">
    <citation type="submission" date="2017-11" db="EMBL/GenBank/DDBJ databases">
        <title>The genome of Rhizophagus clarus HR1 reveals common genetic basis of auxotrophy among arbuscular mycorrhizal fungi.</title>
        <authorList>
            <person name="Kobayashi Y."/>
        </authorList>
    </citation>
    <scope>NUCLEOTIDE SEQUENCE [LARGE SCALE GENOMIC DNA]</scope>
    <source>
        <strain evidence="5 7">HR1</strain>
    </source>
</reference>
<gene>
    <name evidence="6" type="ORF">RCL2_000930000</name>
    <name evidence="5" type="ORF">RclHR1_16140001</name>
</gene>
<feature type="transmembrane region" description="Helical" evidence="3">
    <location>
        <begin position="387"/>
        <end position="409"/>
    </location>
</feature>
<feature type="signal peptide" evidence="4">
    <location>
        <begin position="1"/>
        <end position="20"/>
    </location>
</feature>
<keyword evidence="3" id="KW-1133">Transmembrane helix</keyword>
<organism evidence="5 7">
    <name type="scientific">Rhizophagus clarus</name>
    <dbReference type="NCBI Taxonomy" id="94130"/>
    <lineage>
        <taxon>Eukaryota</taxon>
        <taxon>Fungi</taxon>
        <taxon>Fungi incertae sedis</taxon>
        <taxon>Mucoromycota</taxon>
        <taxon>Glomeromycotina</taxon>
        <taxon>Glomeromycetes</taxon>
        <taxon>Glomerales</taxon>
        <taxon>Glomeraceae</taxon>
        <taxon>Rhizophagus</taxon>
    </lineage>
</organism>
<evidence type="ECO:0000256" key="4">
    <source>
        <dbReference type="SAM" id="SignalP"/>
    </source>
</evidence>
<evidence type="ECO:0008006" key="8">
    <source>
        <dbReference type="Google" id="ProtNLM"/>
    </source>
</evidence>
<comment type="caution">
    <text evidence="5">The sequence shown here is derived from an EMBL/GenBank/DDBJ whole genome shotgun (WGS) entry which is preliminary data.</text>
</comment>
<keyword evidence="3" id="KW-0812">Transmembrane</keyword>
<evidence type="ECO:0000313" key="7">
    <source>
        <dbReference type="Proteomes" id="UP000247702"/>
    </source>
</evidence>
<feature type="chain" id="PRO_5036327545" description="Galactose oxidase" evidence="4">
    <location>
        <begin position="21"/>
        <end position="568"/>
    </location>
</feature>
<keyword evidence="1" id="KW-0880">Kelch repeat</keyword>
<dbReference type="Gene3D" id="2.120.10.80">
    <property type="entry name" value="Kelch-type beta propeller"/>
    <property type="match status" value="2"/>
</dbReference>
<dbReference type="AlphaFoldDB" id="A0A2Z6QII2"/>
<keyword evidence="2" id="KW-0677">Repeat</keyword>
<accession>A0A2Z6QII2</accession>
<evidence type="ECO:0000313" key="5">
    <source>
        <dbReference type="EMBL" id="GBB89455.1"/>
    </source>
</evidence>
<dbReference type="Pfam" id="PF24681">
    <property type="entry name" value="Kelch_KLHDC2_KLHL20_DRC7"/>
    <property type="match status" value="2"/>
</dbReference>
<dbReference type="Proteomes" id="UP000615446">
    <property type="component" value="Unassembled WGS sequence"/>
</dbReference>
<evidence type="ECO:0000256" key="3">
    <source>
        <dbReference type="SAM" id="Phobius"/>
    </source>
</evidence>
<dbReference type="Proteomes" id="UP000247702">
    <property type="component" value="Unassembled WGS sequence"/>
</dbReference>
<proteinExistence type="predicted"/>
<keyword evidence="7" id="KW-1185">Reference proteome</keyword>
<name>A0A2Z6QII2_9GLOM</name>
<dbReference type="SUPFAM" id="SSF117281">
    <property type="entry name" value="Kelch motif"/>
    <property type="match status" value="2"/>
</dbReference>
<evidence type="ECO:0000256" key="2">
    <source>
        <dbReference type="ARBA" id="ARBA00022737"/>
    </source>
</evidence>
<keyword evidence="4" id="KW-0732">Signal</keyword>
<evidence type="ECO:0000256" key="1">
    <source>
        <dbReference type="ARBA" id="ARBA00022441"/>
    </source>
</evidence>
<reference evidence="6" key="2">
    <citation type="submission" date="2019-10" db="EMBL/GenBank/DDBJ databases">
        <title>Conservation and host-specific expression of non-tandemly repeated heterogenous ribosome RNA gene in arbuscular mycorrhizal fungi.</title>
        <authorList>
            <person name="Maeda T."/>
            <person name="Kobayashi Y."/>
            <person name="Nakagawa T."/>
            <person name="Ezawa T."/>
            <person name="Yamaguchi K."/>
            <person name="Bino T."/>
            <person name="Nishimoto Y."/>
            <person name="Shigenobu S."/>
            <person name="Kawaguchi M."/>
        </authorList>
    </citation>
    <scope>NUCLEOTIDE SEQUENCE</scope>
    <source>
        <strain evidence="6">HR1</strain>
    </source>
</reference>
<dbReference type="EMBL" id="BLAL01000059">
    <property type="protein sequence ID" value="GES82070.1"/>
    <property type="molecule type" value="Genomic_DNA"/>
</dbReference>
<keyword evidence="3" id="KW-0472">Membrane</keyword>
<sequence>MSRNFLVCFTLLWILPLIEVNCQLAPFKPSVNFYHTATFIDNKLYILGGHDLNDNPLNEFFYLDVSVPFSTQELSWQDLSNINVVPPHSAAASVKGGANNDTLFLYGGITYDQTMALVYTFDSRSIVWSIPKIAGVNTVRKYGLTAVINDNGRMYLWSGINGINDSPYISNEMFILDTINLNWSRGSIVNAPFARGDYGTALLPNNKIIYMSGTYEFNSACNSVTLKVVSGSALTLSEVYIYDTINDNWDTKITSGKIPSYRSAFSTVLGLDGQRIIIYGGCFINPEPGYLDTSLYVLDLNNYNWHIPKISGKIPKPRGMHKANVIGKYMVISFGLGYNKTVESDILLLDISNNDEYIWTTTFDPSVPKNSTMPSPPLSSSNNSNNITGIVFGSILSGILLLVGSFLIYKWNKNKRKQKTINENENYHNDDASQGEKEVPIERNIHDYEQAIDNNNEQEYQIQPIMTNDYHGQEIIVQTLQNENITNHEPIVTPAPAVINTNNYEQEAISTPNNNRMSTQIFKDEILQAIKQEIGQNLKNEILQAVREENFKNFNIIKNNTRQDYCRF</sequence>
<dbReference type="PANTHER" id="PTHR46093:SF18">
    <property type="entry name" value="FIBRONECTIN TYPE-III DOMAIN-CONTAINING PROTEIN"/>
    <property type="match status" value="1"/>
</dbReference>
<protein>
    <recommendedName>
        <fullName evidence="8">Galactose oxidase</fullName>
    </recommendedName>
</protein>
<dbReference type="InterPro" id="IPR015915">
    <property type="entry name" value="Kelch-typ_b-propeller"/>
</dbReference>
<dbReference type="OrthoDB" id="10251809at2759"/>
<evidence type="ECO:0000313" key="6">
    <source>
        <dbReference type="EMBL" id="GES82070.1"/>
    </source>
</evidence>
<dbReference type="EMBL" id="BEXD01000685">
    <property type="protein sequence ID" value="GBB89455.1"/>
    <property type="molecule type" value="Genomic_DNA"/>
</dbReference>